<proteinExistence type="predicted"/>
<dbReference type="Proteomes" id="UP000782705">
    <property type="component" value="Unassembled WGS sequence"/>
</dbReference>
<dbReference type="EMBL" id="MAEL01000053">
    <property type="protein sequence ID" value="KAF1302251.1"/>
    <property type="molecule type" value="Genomic_DNA"/>
</dbReference>
<feature type="transmembrane region" description="Helical" evidence="1">
    <location>
        <begin position="33"/>
        <end position="51"/>
    </location>
</feature>
<feature type="transmembrane region" description="Helical" evidence="1">
    <location>
        <begin position="7"/>
        <end position="27"/>
    </location>
</feature>
<comment type="caution">
    <text evidence="2">The sequence shown here is derived from an EMBL/GenBank/DDBJ whole genome shotgun (WGS) entry which is preliminary data.</text>
</comment>
<keyword evidence="3" id="KW-1185">Reference proteome</keyword>
<feature type="transmembrane region" description="Helical" evidence="1">
    <location>
        <begin position="63"/>
        <end position="84"/>
    </location>
</feature>
<organism evidence="2 3">
    <name type="scientific">Candidatus Enterococcus willemsii</name>
    <dbReference type="NCBI Taxonomy" id="1857215"/>
    <lineage>
        <taxon>Bacteria</taxon>
        <taxon>Bacillati</taxon>
        <taxon>Bacillota</taxon>
        <taxon>Bacilli</taxon>
        <taxon>Lactobacillales</taxon>
        <taxon>Enterococcaceae</taxon>
        <taxon>Enterococcus</taxon>
    </lineage>
</organism>
<dbReference type="RefSeq" id="WP_161902875.1">
    <property type="nucleotide sequence ID" value="NZ_MAEL01000053.1"/>
</dbReference>
<keyword evidence="1" id="KW-1133">Transmembrane helix</keyword>
<name>A0ABQ6YY25_9ENTE</name>
<keyword evidence="1" id="KW-0812">Transmembrane</keyword>
<evidence type="ECO:0000256" key="1">
    <source>
        <dbReference type="SAM" id="Phobius"/>
    </source>
</evidence>
<evidence type="ECO:0000313" key="2">
    <source>
        <dbReference type="EMBL" id="KAF1302251.1"/>
    </source>
</evidence>
<dbReference type="InterPro" id="IPR021560">
    <property type="entry name" value="DUF3021"/>
</dbReference>
<reference evidence="2 3" key="1">
    <citation type="submission" date="2016-06" db="EMBL/GenBank/DDBJ databases">
        <title>Four novel species of enterococci isolated from chicken manure.</title>
        <authorList>
            <person name="Van Tyne D."/>
        </authorList>
    </citation>
    <scope>NUCLEOTIDE SEQUENCE [LARGE SCALE GENOMIC DNA]</scope>
    <source>
        <strain evidence="2 3">CU12B</strain>
    </source>
</reference>
<evidence type="ECO:0008006" key="4">
    <source>
        <dbReference type="Google" id="ProtNLM"/>
    </source>
</evidence>
<dbReference type="Pfam" id="PF11457">
    <property type="entry name" value="DUF3021"/>
    <property type="match status" value="1"/>
</dbReference>
<feature type="transmembrane region" description="Helical" evidence="1">
    <location>
        <begin position="90"/>
        <end position="111"/>
    </location>
</feature>
<evidence type="ECO:0000313" key="3">
    <source>
        <dbReference type="Proteomes" id="UP000782705"/>
    </source>
</evidence>
<protein>
    <recommendedName>
        <fullName evidence="4">DUF3021 domain-containing protein</fullName>
    </recommendedName>
</protein>
<sequence length="125" mass="14149">MKKIIKNGLLGVGVSSIIFTMSGIFFADHEVRRNILLIVGLGIVMGVLSTIHESTKLSLLSKTIFQLSGGYVSFLVAAYFGHWFPFKLGVIVTASVLFFTIFFVIWTVFYFKEKKELEELNKKFE</sequence>
<accession>A0ABQ6YY25</accession>
<gene>
    <name evidence="2" type="ORF">BAU17_10755</name>
</gene>
<keyword evidence="1" id="KW-0472">Membrane</keyword>